<keyword evidence="3" id="KW-1185">Reference proteome</keyword>
<comment type="caution">
    <text evidence="2">The sequence shown here is derived from an EMBL/GenBank/DDBJ whole genome shotgun (WGS) entry which is preliminary data.</text>
</comment>
<gene>
    <name evidence="2" type="ORF">QBC36DRAFT_61699</name>
</gene>
<accession>A0AAN6W0G5</accession>
<proteinExistence type="predicted"/>
<dbReference type="EMBL" id="MU866364">
    <property type="protein sequence ID" value="KAK4173159.1"/>
    <property type="molecule type" value="Genomic_DNA"/>
</dbReference>
<organism evidence="2 3">
    <name type="scientific">Triangularia setosa</name>
    <dbReference type="NCBI Taxonomy" id="2587417"/>
    <lineage>
        <taxon>Eukaryota</taxon>
        <taxon>Fungi</taxon>
        <taxon>Dikarya</taxon>
        <taxon>Ascomycota</taxon>
        <taxon>Pezizomycotina</taxon>
        <taxon>Sordariomycetes</taxon>
        <taxon>Sordariomycetidae</taxon>
        <taxon>Sordariales</taxon>
        <taxon>Podosporaceae</taxon>
        <taxon>Triangularia</taxon>
    </lineage>
</organism>
<reference evidence="2" key="1">
    <citation type="journal article" date="2023" name="Mol. Phylogenet. Evol.">
        <title>Genome-scale phylogeny and comparative genomics of the fungal order Sordariales.</title>
        <authorList>
            <person name="Hensen N."/>
            <person name="Bonometti L."/>
            <person name="Westerberg I."/>
            <person name="Brannstrom I.O."/>
            <person name="Guillou S."/>
            <person name="Cros-Aarteil S."/>
            <person name="Calhoun S."/>
            <person name="Haridas S."/>
            <person name="Kuo A."/>
            <person name="Mondo S."/>
            <person name="Pangilinan J."/>
            <person name="Riley R."/>
            <person name="LaButti K."/>
            <person name="Andreopoulos B."/>
            <person name="Lipzen A."/>
            <person name="Chen C."/>
            <person name="Yan M."/>
            <person name="Daum C."/>
            <person name="Ng V."/>
            <person name="Clum A."/>
            <person name="Steindorff A."/>
            <person name="Ohm R.A."/>
            <person name="Martin F."/>
            <person name="Silar P."/>
            <person name="Natvig D.O."/>
            <person name="Lalanne C."/>
            <person name="Gautier V."/>
            <person name="Ament-Velasquez S.L."/>
            <person name="Kruys A."/>
            <person name="Hutchinson M.I."/>
            <person name="Powell A.J."/>
            <person name="Barry K."/>
            <person name="Miller A.N."/>
            <person name="Grigoriev I.V."/>
            <person name="Debuchy R."/>
            <person name="Gladieux P."/>
            <person name="Hiltunen Thoren M."/>
            <person name="Johannesson H."/>
        </authorList>
    </citation>
    <scope>NUCLEOTIDE SEQUENCE</scope>
    <source>
        <strain evidence="2">CBS 892.96</strain>
    </source>
</reference>
<evidence type="ECO:0000313" key="3">
    <source>
        <dbReference type="Proteomes" id="UP001302321"/>
    </source>
</evidence>
<protein>
    <submittedName>
        <fullName evidence="2">Uncharacterized protein</fullName>
    </submittedName>
</protein>
<evidence type="ECO:0000256" key="1">
    <source>
        <dbReference type="SAM" id="MobiDB-lite"/>
    </source>
</evidence>
<feature type="compositionally biased region" description="Acidic residues" evidence="1">
    <location>
        <begin position="1"/>
        <end position="10"/>
    </location>
</feature>
<dbReference type="Proteomes" id="UP001302321">
    <property type="component" value="Unassembled WGS sequence"/>
</dbReference>
<feature type="region of interest" description="Disordered" evidence="1">
    <location>
        <begin position="1"/>
        <end position="43"/>
    </location>
</feature>
<sequence>MCFGTSDEEYLERPRQLQGPKYKSSSSPFQPPPQGYFAPGGPRHPLEIPIDDTDEKVTGFMVRYQIPHLDGSSKLSSVFQWVSDTLLIKDNEIAVIKRSTREEVDRITSERYKILQDRDRFKALYERDSAALATCQEALYQANTENEDLRGTIAHMQWEHNATLVKNQDEYEKNMDDQDTKHQAVVKKLRLEIDDLKERIAEYTSQDSAVISDDAFRTSLLSLSQQLLKLIDYIPKPIQQQPDTKGWSRFIRSVCWTHLLHGFYQYPLGFGIFGVEGEAHRILSHFSEAIRLQLPGDANNLTMSNQQQVKVNEGRGFLFERILEDFLSDNRNSEKEFTIYFRQNIERVTQDLVRTLQQCCGQALDSQVNKRIWTVVRDAGVLALQMGSQRAHVMLVAHVRGDIVKLKHMFEDETGHFTEEVKVVVDQMTQPGLMRIGNGKEDSTREQVILKGKIIPLKTGD</sequence>
<dbReference type="AlphaFoldDB" id="A0AAN6W0G5"/>
<name>A0AAN6W0G5_9PEZI</name>
<evidence type="ECO:0000313" key="2">
    <source>
        <dbReference type="EMBL" id="KAK4173159.1"/>
    </source>
</evidence>
<reference evidence="2" key="2">
    <citation type="submission" date="2023-05" db="EMBL/GenBank/DDBJ databases">
        <authorList>
            <consortium name="Lawrence Berkeley National Laboratory"/>
            <person name="Steindorff A."/>
            <person name="Hensen N."/>
            <person name="Bonometti L."/>
            <person name="Westerberg I."/>
            <person name="Brannstrom I.O."/>
            <person name="Guillou S."/>
            <person name="Cros-Aarteil S."/>
            <person name="Calhoun S."/>
            <person name="Haridas S."/>
            <person name="Kuo A."/>
            <person name="Mondo S."/>
            <person name="Pangilinan J."/>
            <person name="Riley R."/>
            <person name="Labutti K."/>
            <person name="Andreopoulos B."/>
            <person name="Lipzen A."/>
            <person name="Chen C."/>
            <person name="Yanf M."/>
            <person name="Daum C."/>
            <person name="Ng V."/>
            <person name="Clum A."/>
            <person name="Ohm R."/>
            <person name="Martin F."/>
            <person name="Silar P."/>
            <person name="Natvig D."/>
            <person name="Lalanne C."/>
            <person name="Gautier V."/>
            <person name="Ament-Velasquez S.L."/>
            <person name="Kruys A."/>
            <person name="Hutchinson M.I."/>
            <person name="Powell A.J."/>
            <person name="Barry K."/>
            <person name="Miller A.N."/>
            <person name="Grigoriev I.V."/>
            <person name="Debuchy R."/>
            <person name="Gladieux P."/>
            <person name="Thoren M.H."/>
            <person name="Johannesson H."/>
        </authorList>
    </citation>
    <scope>NUCLEOTIDE SEQUENCE</scope>
    <source>
        <strain evidence="2">CBS 892.96</strain>
    </source>
</reference>